<sequence>MVGTGAVLAAVARRLRERSPQDATTRPAVEVAHPPRAVVRASNPVVRWMLASPRRMGGAGDALLLLHVTGRRTGAVYDVPVGYHPADDGRLTVVTDAGWRVNLRGRPDVEVTLKGVRRAARAELVEDPDVVADVYESLLDEEDPRGSARRLGLRLAQERVPDHADLAGLTRREHLCVIHLDVDEAFPRSA</sequence>
<reference evidence="1 2" key="1">
    <citation type="submission" date="2014-01" db="EMBL/GenBank/DDBJ databases">
        <title>Actinotalea ferrariae CF5-4.</title>
        <authorList>
            <person name="Chen F."/>
            <person name="Li Y."/>
            <person name="Wang G."/>
        </authorList>
    </citation>
    <scope>NUCLEOTIDE SEQUENCE [LARGE SCALE GENOMIC DNA]</scope>
    <source>
        <strain evidence="1 2">CF5-4</strain>
    </source>
</reference>
<accession>A0A021VQN7</accession>
<dbReference type="InterPro" id="IPR012349">
    <property type="entry name" value="Split_barrel_FMN-bd"/>
</dbReference>
<evidence type="ECO:0000313" key="2">
    <source>
        <dbReference type="Proteomes" id="UP000019753"/>
    </source>
</evidence>
<dbReference type="InterPro" id="IPR004378">
    <property type="entry name" value="F420H2_quin_Rdtase"/>
</dbReference>
<name>A0A021VQN7_9CELL</name>
<dbReference type="SUPFAM" id="SSF50475">
    <property type="entry name" value="FMN-binding split barrel"/>
    <property type="match status" value="1"/>
</dbReference>
<comment type="caution">
    <text evidence="1">The sequence shown here is derived from an EMBL/GenBank/DDBJ whole genome shotgun (WGS) entry which is preliminary data.</text>
</comment>
<dbReference type="InterPro" id="IPR016791">
    <property type="entry name" value="Polyketide_synth_GrhN/RubW_prd"/>
</dbReference>
<evidence type="ECO:0000313" key="1">
    <source>
        <dbReference type="EMBL" id="EYR63438.1"/>
    </source>
</evidence>
<dbReference type="Proteomes" id="UP000019753">
    <property type="component" value="Unassembled WGS sequence"/>
</dbReference>
<dbReference type="EMBL" id="AXCW01000093">
    <property type="protein sequence ID" value="EYR63438.1"/>
    <property type="molecule type" value="Genomic_DNA"/>
</dbReference>
<dbReference type="Pfam" id="PF04075">
    <property type="entry name" value="F420H2_quin_red"/>
    <property type="match status" value="1"/>
</dbReference>
<proteinExistence type="predicted"/>
<dbReference type="AlphaFoldDB" id="A0A021VQN7"/>
<dbReference type="GO" id="GO:0016491">
    <property type="term" value="F:oxidoreductase activity"/>
    <property type="evidence" value="ECO:0007669"/>
    <property type="project" value="InterPro"/>
</dbReference>
<keyword evidence="2" id="KW-1185">Reference proteome</keyword>
<protein>
    <recommendedName>
        <fullName evidence="3">Nitroreductase</fullName>
    </recommendedName>
</protein>
<gene>
    <name evidence="1" type="ORF">N866_20490</name>
</gene>
<dbReference type="Gene3D" id="2.30.110.10">
    <property type="entry name" value="Electron Transport, Fmn-binding Protein, Chain A"/>
    <property type="match status" value="1"/>
</dbReference>
<dbReference type="PIRSF" id="PIRSF021513">
    <property type="entry name" value="GrhN_RubW_prd"/>
    <property type="match status" value="1"/>
</dbReference>
<evidence type="ECO:0008006" key="3">
    <source>
        <dbReference type="Google" id="ProtNLM"/>
    </source>
</evidence>
<organism evidence="1 2">
    <name type="scientific">Actinotalea ferrariae CF5-4</name>
    <dbReference type="NCBI Taxonomy" id="948458"/>
    <lineage>
        <taxon>Bacteria</taxon>
        <taxon>Bacillati</taxon>
        <taxon>Actinomycetota</taxon>
        <taxon>Actinomycetes</taxon>
        <taxon>Micrococcales</taxon>
        <taxon>Cellulomonadaceae</taxon>
        <taxon>Actinotalea</taxon>
    </lineage>
</organism>